<dbReference type="AlphaFoldDB" id="A0A3Q2UR46"/>
<protein>
    <submittedName>
        <fullName evidence="4">Coiled-coil serine-rich protein 2a</fullName>
    </submittedName>
</protein>
<feature type="region of interest" description="Disordered" evidence="3">
    <location>
        <begin position="307"/>
        <end position="535"/>
    </location>
</feature>
<feature type="region of interest" description="Disordered" evidence="3">
    <location>
        <begin position="1"/>
        <end position="108"/>
    </location>
</feature>
<accession>A0A3Q2UR46</accession>
<dbReference type="InterPro" id="IPR029627">
    <property type="entry name" value="CCSER"/>
</dbReference>
<evidence type="ECO:0000256" key="2">
    <source>
        <dbReference type="ARBA" id="ARBA00023054"/>
    </source>
</evidence>
<feature type="region of interest" description="Disordered" evidence="3">
    <location>
        <begin position="839"/>
        <end position="986"/>
    </location>
</feature>
<evidence type="ECO:0000313" key="4">
    <source>
        <dbReference type="Ensembl" id="ENSFHEP00000035151.1"/>
    </source>
</evidence>
<dbReference type="PANTHER" id="PTHR22461:SF2">
    <property type="entry name" value="SERINE-RICH COILED-COIL DOMAIN-CONTAINING PROTEIN 2"/>
    <property type="match status" value="1"/>
</dbReference>
<dbReference type="GO" id="GO:0001578">
    <property type="term" value="P:microtubule bundle formation"/>
    <property type="evidence" value="ECO:0007669"/>
    <property type="project" value="TreeGrafter"/>
</dbReference>
<feature type="compositionally biased region" description="Polar residues" evidence="3">
    <location>
        <begin position="772"/>
        <end position="782"/>
    </location>
</feature>
<feature type="compositionally biased region" description="Acidic residues" evidence="3">
    <location>
        <begin position="425"/>
        <end position="434"/>
    </location>
</feature>
<feature type="region of interest" description="Disordered" evidence="3">
    <location>
        <begin position="582"/>
        <end position="602"/>
    </location>
</feature>
<organism evidence="4 5">
    <name type="scientific">Fundulus heteroclitus</name>
    <name type="common">Killifish</name>
    <name type="synonym">Mummichog</name>
    <dbReference type="NCBI Taxonomy" id="8078"/>
    <lineage>
        <taxon>Eukaryota</taxon>
        <taxon>Metazoa</taxon>
        <taxon>Chordata</taxon>
        <taxon>Craniata</taxon>
        <taxon>Vertebrata</taxon>
        <taxon>Euteleostomi</taxon>
        <taxon>Actinopterygii</taxon>
        <taxon>Neopterygii</taxon>
        <taxon>Teleostei</taxon>
        <taxon>Neoteleostei</taxon>
        <taxon>Acanthomorphata</taxon>
        <taxon>Ovalentaria</taxon>
        <taxon>Atherinomorphae</taxon>
        <taxon>Cyprinodontiformes</taxon>
        <taxon>Fundulidae</taxon>
        <taxon>Fundulus</taxon>
    </lineage>
</organism>
<dbReference type="Proteomes" id="UP000265000">
    <property type="component" value="Unplaced"/>
</dbReference>
<reference evidence="4" key="1">
    <citation type="submission" date="2025-08" db="UniProtKB">
        <authorList>
            <consortium name="Ensembl"/>
        </authorList>
    </citation>
    <scope>IDENTIFICATION</scope>
</reference>
<reference evidence="4" key="2">
    <citation type="submission" date="2025-09" db="UniProtKB">
        <authorList>
            <consortium name="Ensembl"/>
        </authorList>
    </citation>
    <scope>IDENTIFICATION</scope>
</reference>
<feature type="compositionally biased region" description="Polar residues" evidence="3">
    <location>
        <begin position="446"/>
        <end position="460"/>
    </location>
</feature>
<dbReference type="STRING" id="8078.ENSFHEP00000035151"/>
<dbReference type="GeneID" id="105927328"/>
<keyword evidence="5" id="KW-1185">Reference proteome</keyword>
<proteinExistence type="inferred from homology"/>
<dbReference type="GO" id="GO:0008017">
    <property type="term" value="F:microtubule binding"/>
    <property type="evidence" value="ECO:0007669"/>
    <property type="project" value="TreeGrafter"/>
</dbReference>
<dbReference type="Ensembl" id="ENSFHET00000035579.1">
    <property type="protein sequence ID" value="ENSFHEP00000035151.1"/>
    <property type="gene ID" value="ENSFHEG00000023191.1"/>
</dbReference>
<feature type="region of interest" description="Disordered" evidence="3">
    <location>
        <begin position="730"/>
        <end position="793"/>
    </location>
</feature>
<evidence type="ECO:0000256" key="3">
    <source>
        <dbReference type="SAM" id="MobiDB-lite"/>
    </source>
</evidence>
<feature type="compositionally biased region" description="Basic and acidic residues" evidence="3">
    <location>
        <begin position="731"/>
        <end position="771"/>
    </location>
</feature>
<dbReference type="GO" id="GO:0015630">
    <property type="term" value="C:microtubule cytoskeleton"/>
    <property type="evidence" value="ECO:0007669"/>
    <property type="project" value="TreeGrafter"/>
</dbReference>
<evidence type="ECO:0000256" key="1">
    <source>
        <dbReference type="ARBA" id="ARBA00010949"/>
    </source>
</evidence>
<dbReference type="CTD" id="793969"/>
<feature type="compositionally biased region" description="Polar residues" evidence="3">
    <location>
        <begin position="25"/>
        <end position="51"/>
    </location>
</feature>
<name>A0A3Q2UR46_FUNHE</name>
<feature type="compositionally biased region" description="Low complexity" evidence="3">
    <location>
        <begin position="363"/>
        <end position="382"/>
    </location>
</feature>
<keyword evidence="2" id="KW-0175">Coiled coil</keyword>
<feature type="compositionally biased region" description="Polar residues" evidence="3">
    <location>
        <begin position="481"/>
        <end position="513"/>
    </location>
</feature>
<comment type="similarity">
    <text evidence="1">Belongs to the CCSER family.</text>
</comment>
<evidence type="ECO:0000313" key="5">
    <source>
        <dbReference type="Proteomes" id="UP000265000"/>
    </source>
</evidence>
<dbReference type="OrthoDB" id="9948757at2759"/>
<sequence>MEEKAFLGPAMVSRLPKFGGRPSACGNSPGCNGSTETPTSMQHGKTSSPGTRPNGLIRPSPSCIKWKKDDSMTSSSPSLPAIPGDGNEEKAQHHAPLLPEVKNSSLSTPKMRRSGVLMVAASSPKTVSKQLTKISPKTAKVGQNHLNGLSKIAYSTSGIPGRTGSESRLVRPMLGIASPRSISQDSLSPSIENQKILTLDHMVRSNSFTHFKQIPSPTCELMTRSFSFNRAVELAKPLANTQLRPPRSSFLKPPRVSNGRLCLGLNGNLGGAGSGFHYSKSLPADSSLPNPSFPAVATPPRVLRKPLLSSSGLTKPLANSVGSLGHRSAPAAQKQQKSPLSDRLKEGIRSSVSSDCDGPLRISKGAESAGEGGKADSSSDSGGSSGTGNGPERDVHDQSSVQMATETPEDMSLSSVSSLERGDTSEEFLDDFDYAGDVFSDGDMPGSTTQTLLQRFPSENTDWEPADLTDNKEETPMQEMQEPTQESLVLSPVQSDAPQGSSVELSPSNSSGGTYMWDEEGLEPLGEPKSPLESYEDSEINSMDILNNLGPLGTGDLDDNDLMLDVDLPEDGLLDFDNMSLMERPDRGGRQAQRRKQHRWSGPDHFFHDSRLHFFNNYDCHKTSRFPSRPVQSEGKQPGFRPMLDELTLEHMTQDCSVLRNQLLGLKTLLQLEETGSPADVCEQTEDNAAAPQIEALVKEVQVLREELRSRDKTIALLTVQCQQLQRHHQQREQMPHEGRQVRCQCRHQEDSSSLQRDEKRTDKRMQHYDKATQTNWRTQSHPPRMLQPFNPYLNEQPHQERLIKTPPTEGHSELTWSRSEEATCIDNDRPLEAAKVDVSGAAGSDKLSHLPRTNLRSLRSRAPQGISGRDGRASAPQSASQFGRRAPAVTAQNSDATRLARSARPRMLQSPRIHKLMSLPASDSRGAGGFASLESGRFSGPPASQTKQLPPPTRGLPCFNAEPQVQAPKLCQTSLLRPLRTSEPR</sequence>
<dbReference type="PANTHER" id="PTHR22461">
    <property type="entry name" value="SERINE-RICH COILED-COIL DOMAIN-CONTAINING PROTEIN 2-RELATED"/>
    <property type="match status" value="1"/>
</dbReference>
<dbReference type="GeneTree" id="ENSGT00940000153912"/>